<reference evidence="14 15" key="1">
    <citation type="submission" date="2024-03" db="EMBL/GenBank/DDBJ databases">
        <title>Draft genome sequence of Pseudonocardia sp. DW16-2.</title>
        <authorList>
            <person name="Duangmal K."/>
        </authorList>
    </citation>
    <scope>NUCLEOTIDE SEQUENCE [LARGE SCALE GENOMIC DNA]</scope>
    <source>
        <strain evidence="14 15">DW16-2</strain>
    </source>
</reference>
<evidence type="ECO:0000256" key="6">
    <source>
        <dbReference type="ARBA" id="ARBA00022692"/>
    </source>
</evidence>
<evidence type="ECO:0000256" key="2">
    <source>
        <dbReference type="ARBA" id="ARBA00004236"/>
    </source>
</evidence>
<dbReference type="Gene3D" id="6.10.340.10">
    <property type="match status" value="1"/>
</dbReference>
<comment type="subcellular location">
    <subcellularLocation>
        <location evidence="2">Cell membrane</location>
    </subcellularLocation>
</comment>
<dbReference type="InterPro" id="IPR036097">
    <property type="entry name" value="HisK_dim/P_sf"/>
</dbReference>
<dbReference type="InterPro" id="IPR036890">
    <property type="entry name" value="HATPase_C_sf"/>
</dbReference>
<evidence type="ECO:0000256" key="10">
    <source>
        <dbReference type="ARBA" id="ARBA00023136"/>
    </source>
</evidence>
<dbReference type="InterPro" id="IPR003660">
    <property type="entry name" value="HAMP_dom"/>
</dbReference>
<evidence type="ECO:0000259" key="12">
    <source>
        <dbReference type="PROSITE" id="PS50109"/>
    </source>
</evidence>
<proteinExistence type="predicted"/>
<evidence type="ECO:0000256" key="1">
    <source>
        <dbReference type="ARBA" id="ARBA00000085"/>
    </source>
</evidence>
<dbReference type="SMART" id="SM00387">
    <property type="entry name" value="HATPase_c"/>
    <property type="match status" value="1"/>
</dbReference>
<name>A0ABU8TBC4_9PSEU</name>
<dbReference type="CDD" id="cd00082">
    <property type="entry name" value="HisKA"/>
    <property type="match status" value="1"/>
</dbReference>
<dbReference type="Gene3D" id="1.10.287.130">
    <property type="match status" value="1"/>
</dbReference>
<dbReference type="InterPro" id="IPR003661">
    <property type="entry name" value="HisK_dim/P_dom"/>
</dbReference>
<comment type="caution">
    <text evidence="14">The sequence shown here is derived from an EMBL/GenBank/DDBJ whole genome shotgun (WGS) entry which is preliminary data.</text>
</comment>
<accession>A0ABU8TBC4</accession>
<dbReference type="Pfam" id="PF02518">
    <property type="entry name" value="HATPase_c"/>
    <property type="match status" value="1"/>
</dbReference>
<dbReference type="EMBL" id="JBBJUP010000018">
    <property type="protein sequence ID" value="MEJ8281259.1"/>
    <property type="molecule type" value="Genomic_DNA"/>
</dbReference>
<feature type="domain" description="HAMP" evidence="13">
    <location>
        <begin position="223"/>
        <end position="283"/>
    </location>
</feature>
<dbReference type="InterPro" id="IPR004358">
    <property type="entry name" value="Sig_transdc_His_kin-like_C"/>
</dbReference>
<dbReference type="SMART" id="SM00388">
    <property type="entry name" value="HisKA"/>
    <property type="match status" value="1"/>
</dbReference>
<organism evidence="14 15">
    <name type="scientific">Pseudonocardia spirodelae</name>
    <dbReference type="NCBI Taxonomy" id="3133431"/>
    <lineage>
        <taxon>Bacteria</taxon>
        <taxon>Bacillati</taxon>
        <taxon>Actinomycetota</taxon>
        <taxon>Actinomycetes</taxon>
        <taxon>Pseudonocardiales</taxon>
        <taxon>Pseudonocardiaceae</taxon>
        <taxon>Pseudonocardia</taxon>
    </lineage>
</organism>
<keyword evidence="4" id="KW-0597">Phosphoprotein</keyword>
<dbReference type="RefSeq" id="WP_340293310.1">
    <property type="nucleotide sequence ID" value="NZ_JBBJUP010000018.1"/>
</dbReference>
<comment type="catalytic activity">
    <reaction evidence="1">
        <text>ATP + protein L-histidine = ADP + protein N-phospho-L-histidine.</text>
        <dbReference type="EC" id="2.7.13.3"/>
    </reaction>
</comment>
<evidence type="ECO:0000256" key="9">
    <source>
        <dbReference type="ARBA" id="ARBA00023012"/>
    </source>
</evidence>
<keyword evidence="10" id="KW-0472">Membrane</keyword>
<evidence type="ECO:0000256" key="8">
    <source>
        <dbReference type="ARBA" id="ARBA00022989"/>
    </source>
</evidence>
<keyword evidence="9" id="KW-0902">Two-component regulatory system</keyword>
<dbReference type="SMART" id="SM00304">
    <property type="entry name" value="HAMP"/>
    <property type="match status" value="1"/>
</dbReference>
<dbReference type="SUPFAM" id="SSF47384">
    <property type="entry name" value="Homodimeric domain of signal transducing histidine kinase"/>
    <property type="match status" value="1"/>
</dbReference>
<feature type="region of interest" description="Disordered" evidence="11">
    <location>
        <begin position="66"/>
        <end position="116"/>
    </location>
</feature>
<dbReference type="GO" id="GO:0005524">
    <property type="term" value="F:ATP binding"/>
    <property type="evidence" value="ECO:0007669"/>
    <property type="project" value="UniProtKB-KW"/>
</dbReference>
<keyword evidence="14" id="KW-0547">Nucleotide-binding</keyword>
<dbReference type="PRINTS" id="PR00344">
    <property type="entry name" value="BCTRLSENSOR"/>
</dbReference>
<dbReference type="CDD" id="cd06225">
    <property type="entry name" value="HAMP"/>
    <property type="match status" value="1"/>
</dbReference>
<dbReference type="PROSITE" id="PS51257">
    <property type="entry name" value="PROKAR_LIPOPROTEIN"/>
    <property type="match status" value="1"/>
</dbReference>
<protein>
    <recommendedName>
        <fullName evidence="3">histidine kinase</fullName>
        <ecNumber evidence="3">2.7.13.3</ecNumber>
    </recommendedName>
</protein>
<dbReference type="SUPFAM" id="SSF55874">
    <property type="entry name" value="ATPase domain of HSP90 chaperone/DNA topoisomerase II/histidine kinase"/>
    <property type="match status" value="1"/>
</dbReference>
<dbReference type="Pfam" id="PF00512">
    <property type="entry name" value="HisKA"/>
    <property type="match status" value="1"/>
</dbReference>
<feature type="compositionally biased region" description="Gly residues" evidence="11">
    <location>
        <begin position="74"/>
        <end position="116"/>
    </location>
</feature>
<dbReference type="Gene3D" id="3.30.565.10">
    <property type="entry name" value="Histidine kinase-like ATPase, C-terminal domain"/>
    <property type="match status" value="1"/>
</dbReference>
<evidence type="ECO:0000313" key="14">
    <source>
        <dbReference type="EMBL" id="MEJ8281259.1"/>
    </source>
</evidence>
<dbReference type="Pfam" id="PF00672">
    <property type="entry name" value="HAMP"/>
    <property type="match status" value="1"/>
</dbReference>
<evidence type="ECO:0000256" key="5">
    <source>
        <dbReference type="ARBA" id="ARBA00022679"/>
    </source>
</evidence>
<dbReference type="EC" id="2.7.13.3" evidence="3"/>
<evidence type="ECO:0000256" key="3">
    <source>
        <dbReference type="ARBA" id="ARBA00012438"/>
    </source>
</evidence>
<sequence>MVVTRVSGRVRSLRARLVVTVLLLFTVACVAIGVATTLSLDRYLSVRQDQEMTFALDGFVAQQTGRAPGRLTHSGGGNGGDGGGGATGGDTGGGQDPGAGGQRSGPPGGMLLGPGQGPNSIGAVFDGGRVVQAELAQRGGTSAAVADADLDLLRAVPADLVTHPVTLSVGDYRAVAWTEGTTTYLVARPDTAAATVTRLVVTELVVLGGAVVLAGIAAAVLVRRELRPLERVAGVAAQVGALPLDRGEVHLAARVPDPDPRTEVGQVGTALNHMLDNVEGALAARQESETRLRRFVADASHELRTPLAAIRGYAELSRREPAPVPERTAHALVRITSQAERMSTLVEDLLLLARLDSGRPLERTEVDLTRLVLDAVGDAHVAGPGHRWFPRLPDEPVTVTGDAHRLAQVVTNLLANARTHTPPGTSVTVALDHPAPGRARLRVTDDGPGIGPDVLPRVFERFARGSEGRTRAGNDTPSTGLGLAIVSAVVGAHHGTVGVESEPGRTRFTVELPV</sequence>
<dbReference type="InterPro" id="IPR003594">
    <property type="entry name" value="HATPase_dom"/>
</dbReference>
<gene>
    <name evidence="14" type="ORF">WJX68_20125</name>
</gene>
<evidence type="ECO:0000259" key="13">
    <source>
        <dbReference type="PROSITE" id="PS50885"/>
    </source>
</evidence>
<keyword evidence="7" id="KW-0418">Kinase</keyword>
<dbReference type="InterPro" id="IPR050428">
    <property type="entry name" value="TCS_sensor_his_kinase"/>
</dbReference>
<keyword evidence="14" id="KW-0067">ATP-binding</keyword>
<evidence type="ECO:0000256" key="11">
    <source>
        <dbReference type="SAM" id="MobiDB-lite"/>
    </source>
</evidence>
<dbReference type="PANTHER" id="PTHR45436:SF5">
    <property type="entry name" value="SENSOR HISTIDINE KINASE TRCS"/>
    <property type="match status" value="1"/>
</dbReference>
<keyword evidence="5" id="KW-0808">Transferase</keyword>
<evidence type="ECO:0000256" key="4">
    <source>
        <dbReference type="ARBA" id="ARBA00022553"/>
    </source>
</evidence>
<dbReference type="Proteomes" id="UP001364211">
    <property type="component" value="Unassembled WGS sequence"/>
</dbReference>
<dbReference type="InterPro" id="IPR005467">
    <property type="entry name" value="His_kinase_dom"/>
</dbReference>
<evidence type="ECO:0000313" key="15">
    <source>
        <dbReference type="Proteomes" id="UP001364211"/>
    </source>
</evidence>
<feature type="domain" description="Histidine kinase" evidence="12">
    <location>
        <begin position="298"/>
        <end position="514"/>
    </location>
</feature>
<keyword evidence="6" id="KW-0812">Transmembrane</keyword>
<dbReference type="CDD" id="cd00075">
    <property type="entry name" value="HATPase"/>
    <property type="match status" value="1"/>
</dbReference>
<dbReference type="PROSITE" id="PS50885">
    <property type="entry name" value="HAMP"/>
    <property type="match status" value="1"/>
</dbReference>
<dbReference type="PROSITE" id="PS50109">
    <property type="entry name" value="HIS_KIN"/>
    <property type="match status" value="1"/>
</dbReference>
<keyword evidence="8" id="KW-1133">Transmembrane helix</keyword>
<keyword evidence="15" id="KW-1185">Reference proteome</keyword>
<evidence type="ECO:0000256" key="7">
    <source>
        <dbReference type="ARBA" id="ARBA00022777"/>
    </source>
</evidence>
<dbReference type="PANTHER" id="PTHR45436">
    <property type="entry name" value="SENSOR HISTIDINE KINASE YKOH"/>
    <property type="match status" value="1"/>
</dbReference>